<feature type="signal peptide" evidence="2">
    <location>
        <begin position="1"/>
        <end position="17"/>
    </location>
</feature>
<feature type="region of interest" description="Disordered" evidence="1">
    <location>
        <begin position="232"/>
        <end position="303"/>
    </location>
</feature>
<proteinExistence type="predicted"/>
<evidence type="ECO:0000256" key="2">
    <source>
        <dbReference type="SAM" id="SignalP"/>
    </source>
</evidence>
<accession>A0A232LS77</accession>
<keyword evidence="4" id="KW-1185">Reference proteome</keyword>
<keyword evidence="2" id="KW-0732">Signal</keyword>
<reference evidence="3 4" key="1">
    <citation type="journal article" date="2015" name="Environ. Microbiol.">
        <title>Metagenome sequence of Elaphomyces granulatus from sporocarp tissue reveals Ascomycota ectomycorrhizal fingerprints of genome expansion and a Proteobacteria-rich microbiome.</title>
        <authorList>
            <person name="Quandt C.A."/>
            <person name="Kohler A."/>
            <person name="Hesse C.N."/>
            <person name="Sharpton T.J."/>
            <person name="Martin F."/>
            <person name="Spatafora J.W."/>
        </authorList>
    </citation>
    <scope>NUCLEOTIDE SEQUENCE [LARGE SCALE GENOMIC DNA]</scope>
    <source>
        <strain evidence="3 4">OSC145934</strain>
    </source>
</reference>
<feature type="region of interest" description="Disordered" evidence="1">
    <location>
        <begin position="29"/>
        <end position="52"/>
    </location>
</feature>
<comment type="caution">
    <text evidence="3">The sequence shown here is derived from an EMBL/GenBank/DDBJ whole genome shotgun (WGS) entry which is preliminary data.</text>
</comment>
<dbReference type="PANTHER" id="PTHR34587:SF2">
    <property type="entry name" value="G-PROTEIN COUPLED RECEPTORS FAMILY 1 PROFILE DOMAIN-CONTAINING PROTEIN"/>
    <property type="match status" value="1"/>
</dbReference>
<organism evidence="3 4">
    <name type="scientific">Elaphomyces granulatus</name>
    <dbReference type="NCBI Taxonomy" id="519963"/>
    <lineage>
        <taxon>Eukaryota</taxon>
        <taxon>Fungi</taxon>
        <taxon>Dikarya</taxon>
        <taxon>Ascomycota</taxon>
        <taxon>Pezizomycotina</taxon>
        <taxon>Eurotiomycetes</taxon>
        <taxon>Eurotiomycetidae</taxon>
        <taxon>Eurotiales</taxon>
        <taxon>Elaphomycetaceae</taxon>
        <taxon>Elaphomyces</taxon>
    </lineage>
</organism>
<evidence type="ECO:0008006" key="5">
    <source>
        <dbReference type="Google" id="ProtNLM"/>
    </source>
</evidence>
<dbReference type="PANTHER" id="PTHR34587">
    <property type="entry name" value="VWFA DOMAIN-CONTAINING PROTEIN"/>
    <property type="match status" value="1"/>
</dbReference>
<dbReference type="EMBL" id="NPHW01005193">
    <property type="protein sequence ID" value="OXV07013.1"/>
    <property type="molecule type" value="Genomic_DNA"/>
</dbReference>
<feature type="compositionally biased region" description="Low complexity" evidence="1">
    <location>
        <begin position="239"/>
        <end position="267"/>
    </location>
</feature>
<evidence type="ECO:0000313" key="3">
    <source>
        <dbReference type="EMBL" id="OXV07013.1"/>
    </source>
</evidence>
<name>A0A232LS77_9EURO</name>
<feature type="compositionally biased region" description="Polar residues" evidence="1">
    <location>
        <begin position="33"/>
        <end position="52"/>
    </location>
</feature>
<evidence type="ECO:0000256" key="1">
    <source>
        <dbReference type="SAM" id="MobiDB-lite"/>
    </source>
</evidence>
<dbReference type="Proteomes" id="UP000243515">
    <property type="component" value="Unassembled WGS sequence"/>
</dbReference>
<protein>
    <recommendedName>
        <fullName evidence="5">Ribosomal protein s17</fullName>
    </recommendedName>
</protein>
<evidence type="ECO:0000313" key="4">
    <source>
        <dbReference type="Proteomes" id="UP000243515"/>
    </source>
</evidence>
<dbReference type="AlphaFoldDB" id="A0A232LS77"/>
<dbReference type="OrthoDB" id="2336871at2759"/>
<feature type="compositionally biased region" description="Gly residues" evidence="1">
    <location>
        <begin position="279"/>
        <end position="291"/>
    </location>
</feature>
<gene>
    <name evidence="3" type="ORF">Egran_05220</name>
</gene>
<dbReference type="InterPro" id="IPR053216">
    <property type="entry name" value="Appressorial_penetr-assoc"/>
</dbReference>
<sequence length="303" mass="31199">MLPKHLFFAVVLKLALANNNNNNNKLALNPNNVQTGSQSDGLGNGAQPGQTASATDDANFINFCEGKTLTNGLQQKGGSCNGIVMGDIPSTNNMISTIIKSPQSGQDLQANQAFTVDLQVQNLVAGSFTNADSTYYAAPQALKNGNIVGHTHVTIQSLGNDINTQTPPDPTTFTFFKGINDPGDGNGGLSASVASGLPAGVYRVCTMTSASNHQPVLMPVAQRGAQDDCTKFTVGQGSGNNNNAVASGTANPANPSSTSSSPQNTPAVNSKHGNKNNQGGQGRRGRGGGGRLKGRFATRPFIA</sequence>
<feature type="chain" id="PRO_5012104658" description="Ribosomal protein s17" evidence="2">
    <location>
        <begin position="18"/>
        <end position="303"/>
    </location>
</feature>